<accession>A0AAE1EAE1</accession>
<proteinExistence type="predicted"/>
<name>A0AAE1EAE1_9GAST</name>
<dbReference type="AlphaFoldDB" id="A0AAE1EAE1"/>
<evidence type="ECO:0000313" key="1">
    <source>
        <dbReference type="EMBL" id="KAK3800251.1"/>
    </source>
</evidence>
<comment type="caution">
    <text evidence="1">The sequence shown here is derived from an EMBL/GenBank/DDBJ whole genome shotgun (WGS) entry which is preliminary data.</text>
</comment>
<dbReference type="Proteomes" id="UP001283361">
    <property type="component" value="Unassembled WGS sequence"/>
</dbReference>
<gene>
    <name evidence="1" type="ORF">RRG08_018861</name>
</gene>
<organism evidence="1 2">
    <name type="scientific">Elysia crispata</name>
    <name type="common">lettuce slug</name>
    <dbReference type="NCBI Taxonomy" id="231223"/>
    <lineage>
        <taxon>Eukaryota</taxon>
        <taxon>Metazoa</taxon>
        <taxon>Spiralia</taxon>
        <taxon>Lophotrochozoa</taxon>
        <taxon>Mollusca</taxon>
        <taxon>Gastropoda</taxon>
        <taxon>Heterobranchia</taxon>
        <taxon>Euthyneura</taxon>
        <taxon>Panpulmonata</taxon>
        <taxon>Sacoglossa</taxon>
        <taxon>Placobranchoidea</taxon>
        <taxon>Plakobranchidae</taxon>
        <taxon>Elysia</taxon>
    </lineage>
</organism>
<keyword evidence="2" id="KW-1185">Reference proteome</keyword>
<evidence type="ECO:0000313" key="2">
    <source>
        <dbReference type="Proteomes" id="UP001283361"/>
    </source>
</evidence>
<sequence length="103" mass="11956">MEKLSKSQRNWFETTSSLNMEKDTQKLWQLTKALNDDNVFRNQTVLLRESGPAAGKAACNVLANAYKNVSEIEISWSRIHDIQRETRELQNINVHPTLARWID</sequence>
<reference evidence="1" key="1">
    <citation type="journal article" date="2023" name="G3 (Bethesda)">
        <title>A reference genome for the long-term kleptoplast-retaining sea slug Elysia crispata morphotype clarki.</title>
        <authorList>
            <person name="Eastman K.E."/>
            <person name="Pendleton A.L."/>
            <person name="Shaikh M.A."/>
            <person name="Suttiyut T."/>
            <person name="Ogas R."/>
            <person name="Tomko P."/>
            <person name="Gavelis G."/>
            <person name="Widhalm J.R."/>
            <person name="Wisecaver J.H."/>
        </authorList>
    </citation>
    <scope>NUCLEOTIDE SEQUENCE</scope>
    <source>
        <strain evidence="1">ECLA1</strain>
    </source>
</reference>
<dbReference type="EMBL" id="JAWDGP010000471">
    <property type="protein sequence ID" value="KAK3800251.1"/>
    <property type="molecule type" value="Genomic_DNA"/>
</dbReference>
<protein>
    <submittedName>
        <fullName evidence="1">Uncharacterized protein</fullName>
    </submittedName>
</protein>